<protein>
    <recommendedName>
        <fullName evidence="3 11">FAD:protein FMN transferase</fullName>
        <ecNumber evidence="2 11">2.7.1.180</ecNumber>
    </recommendedName>
    <alternativeName>
        <fullName evidence="9 11">Flavin transferase</fullName>
    </alternativeName>
</protein>
<accession>A0A545U4Y7</accession>
<feature type="binding site" evidence="12">
    <location>
        <position position="173"/>
    </location>
    <ligand>
        <name>Mg(2+)</name>
        <dbReference type="ChEBI" id="CHEBI:18420"/>
    </ligand>
</feature>
<organism evidence="14 15">
    <name type="scientific">Aliikangiella coralliicola</name>
    <dbReference type="NCBI Taxonomy" id="2592383"/>
    <lineage>
        <taxon>Bacteria</taxon>
        <taxon>Pseudomonadati</taxon>
        <taxon>Pseudomonadota</taxon>
        <taxon>Gammaproteobacteria</taxon>
        <taxon>Oceanospirillales</taxon>
        <taxon>Pleioneaceae</taxon>
        <taxon>Aliikangiella</taxon>
    </lineage>
</organism>
<comment type="similarity">
    <text evidence="1 11">Belongs to the ApbE family.</text>
</comment>
<feature type="binding site" evidence="12">
    <location>
        <position position="284"/>
    </location>
    <ligand>
        <name>Mg(2+)</name>
        <dbReference type="ChEBI" id="CHEBI:18420"/>
    </ligand>
</feature>
<evidence type="ECO:0000256" key="13">
    <source>
        <dbReference type="SAM" id="SignalP"/>
    </source>
</evidence>
<comment type="catalytic activity">
    <reaction evidence="10 11">
        <text>L-threonyl-[protein] + FAD = FMN-L-threonyl-[protein] + AMP + H(+)</text>
        <dbReference type="Rhea" id="RHEA:36847"/>
        <dbReference type="Rhea" id="RHEA-COMP:11060"/>
        <dbReference type="Rhea" id="RHEA-COMP:11061"/>
        <dbReference type="ChEBI" id="CHEBI:15378"/>
        <dbReference type="ChEBI" id="CHEBI:30013"/>
        <dbReference type="ChEBI" id="CHEBI:57692"/>
        <dbReference type="ChEBI" id="CHEBI:74257"/>
        <dbReference type="ChEBI" id="CHEBI:456215"/>
        <dbReference type="EC" id="2.7.1.180"/>
    </reaction>
</comment>
<keyword evidence="4 11" id="KW-0285">Flavoprotein</keyword>
<dbReference type="RefSeq" id="WP_142934225.1">
    <property type="nucleotide sequence ID" value="NZ_ML660170.1"/>
</dbReference>
<name>A0A545U4Y7_9GAMM</name>
<reference evidence="14 15" key="1">
    <citation type="submission" date="2019-07" db="EMBL/GenBank/DDBJ databases">
        <title>Draft genome for Aliikangiella sp. M105.</title>
        <authorList>
            <person name="Wang G."/>
        </authorList>
    </citation>
    <scope>NUCLEOTIDE SEQUENCE [LARGE SCALE GENOMIC DNA]</scope>
    <source>
        <strain evidence="14 15">M105</strain>
    </source>
</reference>
<evidence type="ECO:0000256" key="12">
    <source>
        <dbReference type="PIRSR" id="PIRSR006268-2"/>
    </source>
</evidence>
<dbReference type="OrthoDB" id="9778595at2"/>
<dbReference type="Proteomes" id="UP000315439">
    <property type="component" value="Unassembled WGS sequence"/>
</dbReference>
<keyword evidence="7 11" id="KW-0274">FAD</keyword>
<dbReference type="InterPro" id="IPR024932">
    <property type="entry name" value="ApbE"/>
</dbReference>
<evidence type="ECO:0000256" key="9">
    <source>
        <dbReference type="ARBA" id="ARBA00031306"/>
    </source>
</evidence>
<evidence type="ECO:0000256" key="4">
    <source>
        <dbReference type="ARBA" id="ARBA00022630"/>
    </source>
</evidence>
<dbReference type="GO" id="GO:0046872">
    <property type="term" value="F:metal ion binding"/>
    <property type="evidence" value="ECO:0007669"/>
    <property type="project" value="UniProtKB-UniRule"/>
</dbReference>
<dbReference type="GO" id="GO:0016740">
    <property type="term" value="F:transferase activity"/>
    <property type="evidence" value="ECO:0007669"/>
    <property type="project" value="UniProtKB-UniRule"/>
</dbReference>
<keyword evidence="5 11" id="KW-0808">Transferase</keyword>
<comment type="caution">
    <text evidence="14">The sequence shown here is derived from an EMBL/GenBank/DDBJ whole genome shotgun (WGS) entry which is preliminary data.</text>
</comment>
<dbReference type="SUPFAM" id="SSF143631">
    <property type="entry name" value="ApbE-like"/>
    <property type="match status" value="1"/>
</dbReference>
<evidence type="ECO:0000256" key="8">
    <source>
        <dbReference type="ARBA" id="ARBA00022842"/>
    </source>
</evidence>
<evidence type="ECO:0000256" key="1">
    <source>
        <dbReference type="ARBA" id="ARBA00008282"/>
    </source>
</evidence>
<keyword evidence="13" id="KW-0732">Signal</keyword>
<keyword evidence="8 11" id="KW-0460">Magnesium</keyword>
<dbReference type="InterPro" id="IPR003374">
    <property type="entry name" value="ApbE-like_sf"/>
</dbReference>
<dbReference type="Pfam" id="PF02424">
    <property type="entry name" value="ApbE"/>
    <property type="match status" value="1"/>
</dbReference>
<proteinExistence type="inferred from homology"/>
<evidence type="ECO:0000313" key="15">
    <source>
        <dbReference type="Proteomes" id="UP000315439"/>
    </source>
</evidence>
<evidence type="ECO:0000256" key="2">
    <source>
        <dbReference type="ARBA" id="ARBA00011955"/>
    </source>
</evidence>
<feature type="chain" id="PRO_5039941089" description="FAD:protein FMN transferase" evidence="13">
    <location>
        <begin position="27"/>
        <end position="329"/>
    </location>
</feature>
<dbReference type="EC" id="2.7.1.180" evidence="2 11"/>
<feature type="signal peptide" evidence="13">
    <location>
        <begin position="1"/>
        <end position="26"/>
    </location>
</feature>
<gene>
    <name evidence="14" type="ORF">FLL46_23270</name>
</gene>
<sequence length="329" mass="37007">MSNIRKYLKAFASGLVLLVLAQGVNAQWFNHSFEVMGTQAKVEFEHSDEAEAQKLIAQVVDEMHRIDRAMSPYKESSELSKVNREAAIKPVVITPELFQLLQRSLYFSRLTNGAFDISFSSVGYLYDYRESKRPDEKQITELKDYIDYRRIQLDESKSSVFFTDKRVKIDLGGIGKGHAVDRCIQILQKAGVKNAYVNSGGDSRLIGKKADRLWYIGIKHPRDENKLIANLPLEEISLSTSGDYERFFEEDGVRYHHIIDPKTGKSAWEIQSATILANDSTTADALSTSIFVLGVEKGMALVNNMPDVSAIMVNKHGKLFISKDLASSN</sequence>
<comment type="cofactor">
    <cofactor evidence="12">
        <name>Mg(2+)</name>
        <dbReference type="ChEBI" id="CHEBI:18420"/>
    </cofactor>
    <cofactor evidence="12">
        <name>Mn(2+)</name>
        <dbReference type="ChEBI" id="CHEBI:29035"/>
    </cofactor>
    <text evidence="12">Magnesium. Can also use manganese.</text>
</comment>
<dbReference type="EMBL" id="VIKS01000014">
    <property type="protein sequence ID" value="TQV84535.1"/>
    <property type="molecule type" value="Genomic_DNA"/>
</dbReference>
<evidence type="ECO:0000313" key="14">
    <source>
        <dbReference type="EMBL" id="TQV84535.1"/>
    </source>
</evidence>
<evidence type="ECO:0000256" key="11">
    <source>
        <dbReference type="PIRNR" id="PIRNR006268"/>
    </source>
</evidence>
<dbReference type="PIRSF" id="PIRSF006268">
    <property type="entry name" value="ApbE"/>
    <property type="match status" value="1"/>
</dbReference>
<evidence type="ECO:0000256" key="10">
    <source>
        <dbReference type="ARBA" id="ARBA00048540"/>
    </source>
</evidence>
<dbReference type="AlphaFoldDB" id="A0A545U4Y7"/>
<evidence type="ECO:0000256" key="7">
    <source>
        <dbReference type="ARBA" id="ARBA00022827"/>
    </source>
</evidence>
<dbReference type="PANTHER" id="PTHR30040">
    <property type="entry name" value="THIAMINE BIOSYNTHESIS LIPOPROTEIN APBE"/>
    <property type="match status" value="1"/>
</dbReference>
<evidence type="ECO:0000256" key="3">
    <source>
        <dbReference type="ARBA" id="ARBA00016337"/>
    </source>
</evidence>
<dbReference type="Gene3D" id="3.10.520.10">
    <property type="entry name" value="ApbE-like domains"/>
    <property type="match status" value="1"/>
</dbReference>
<keyword evidence="6 11" id="KW-0479">Metal-binding</keyword>
<feature type="binding site" evidence="12">
    <location>
        <position position="288"/>
    </location>
    <ligand>
        <name>Mg(2+)</name>
        <dbReference type="ChEBI" id="CHEBI:18420"/>
    </ligand>
</feature>
<evidence type="ECO:0000256" key="6">
    <source>
        <dbReference type="ARBA" id="ARBA00022723"/>
    </source>
</evidence>
<evidence type="ECO:0000256" key="5">
    <source>
        <dbReference type="ARBA" id="ARBA00022679"/>
    </source>
</evidence>
<keyword evidence="15" id="KW-1185">Reference proteome</keyword>
<dbReference type="PANTHER" id="PTHR30040:SF2">
    <property type="entry name" value="FAD:PROTEIN FMN TRANSFERASE"/>
    <property type="match status" value="1"/>
</dbReference>